<dbReference type="PROSITE" id="PS50966">
    <property type="entry name" value="ZF_SWIM"/>
    <property type="match status" value="1"/>
</dbReference>
<evidence type="ECO:0000313" key="7">
    <source>
        <dbReference type="Proteomes" id="UP000467841"/>
    </source>
</evidence>
<dbReference type="Pfam" id="PF10551">
    <property type="entry name" value="MULE"/>
    <property type="match status" value="1"/>
</dbReference>
<dbReference type="GO" id="GO:0008270">
    <property type="term" value="F:zinc ion binding"/>
    <property type="evidence" value="ECO:0007669"/>
    <property type="project" value="UniProtKB-KW"/>
</dbReference>
<protein>
    <recommendedName>
        <fullName evidence="5">SWIM-type domain-containing protein</fullName>
    </recommendedName>
</protein>
<evidence type="ECO:0000256" key="1">
    <source>
        <dbReference type="ARBA" id="ARBA00022723"/>
    </source>
</evidence>
<dbReference type="PANTHER" id="PTHR31973:SF195">
    <property type="entry name" value="MUDR FAMILY TRANSPOSASE"/>
    <property type="match status" value="1"/>
</dbReference>
<dbReference type="PANTHER" id="PTHR31973">
    <property type="entry name" value="POLYPROTEIN, PUTATIVE-RELATED"/>
    <property type="match status" value="1"/>
</dbReference>
<dbReference type="Proteomes" id="UP000467841">
    <property type="component" value="Unassembled WGS sequence"/>
</dbReference>
<evidence type="ECO:0000259" key="5">
    <source>
        <dbReference type="PROSITE" id="PS50966"/>
    </source>
</evidence>
<organism evidence="6 7">
    <name type="scientific">Microthlaspi erraticum</name>
    <dbReference type="NCBI Taxonomy" id="1685480"/>
    <lineage>
        <taxon>Eukaryota</taxon>
        <taxon>Viridiplantae</taxon>
        <taxon>Streptophyta</taxon>
        <taxon>Embryophyta</taxon>
        <taxon>Tracheophyta</taxon>
        <taxon>Spermatophyta</taxon>
        <taxon>Magnoliopsida</taxon>
        <taxon>eudicotyledons</taxon>
        <taxon>Gunneridae</taxon>
        <taxon>Pentapetalae</taxon>
        <taxon>rosids</taxon>
        <taxon>malvids</taxon>
        <taxon>Brassicales</taxon>
        <taxon>Brassicaceae</taxon>
        <taxon>Coluteocarpeae</taxon>
        <taxon>Microthlaspi</taxon>
    </lineage>
</organism>
<evidence type="ECO:0000256" key="2">
    <source>
        <dbReference type="ARBA" id="ARBA00022771"/>
    </source>
</evidence>
<gene>
    <name evidence="6" type="ORF">MERR_LOCUS12524</name>
</gene>
<dbReference type="InterPro" id="IPR006564">
    <property type="entry name" value="Znf_PMZ"/>
</dbReference>
<name>A0A6D2IAK4_9BRAS</name>
<dbReference type="InterPro" id="IPR007527">
    <property type="entry name" value="Znf_SWIM"/>
</dbReference>
<evidence type="ECO:0000256" key="4">
    <source>
        <dbReference type="PROSITE-ProRule" id="PRU00325"/>
    </source>
</evidence>
<dbReference type="Pfam" id="PF04434">
    <property type="entry name" value="SWIM"/>
    <property type="match status" value="1"/>
</dbReference>
<keyword evidence="7" id="KW-1185">Reference proteome</keyword>
<keyword evidence="2 4" id="KW-0863">Zinc-finger</keyword>
<proteinExistence type="predicted"/>
<dbReference type="OrthoDB" id="1079152at2759"/>
<dbReference type="EMBL" id="CACVBM020000999">
    <property type="protein sequence ID" value="CAA7025289.1"/>
    <property type="molecule type" value="Genomic_DNA"/>
</dbReference>
<feature type="domain" description="SWIM-type" evidence="5">
    <location>
        <begin position="326"/>
        <end position="360"/>
    </location>
</feature>
<dbReference type="AlphaFoldDB" id="A0A6D2IAK4"/>
<accession>A0A6D2IAK4</accession>
<comment type="caution">
    <text evidence="6">The sequence shown here is derived from an EMBL/GenBank/DDBJ whole genome shotgun (WGS) entry which is preliminary data.</text>
</comment>
<sequence>MRTDHGCDISYSLAWEAREYAINIVRGIPEKSYGKIPKYLHMLKEANPGTHTSYKTDLDGSFRYLFISFGQSVRGFYKAMRKVIVLDGTFLKNKYKGTLLVATALDGNSNLYPLAFGVVDSENDLSWEWFLRQLQVVISDDNDLAFVSDKHFSIEKGLAKVYQRASHEVCIHHLMNNVMRTFHGKCVVGLVAKASKAYRLVEFQRLMMSICQNSPAVGKYLLDVYARKWARCLFVGFRYDILTNNPAESLNSALRSPREFPVIPLLDSIREMLTRWFYKRRTLAMKHKHPLTEAVEKKIARRIEKGKTFKVYPVDENKFIVRGDIFECLVDLVRRSCTCAKYDLQKIPCRHAIKACFHIGKEPHLFADDTAKTEFWRTWYEETINPISRPEDEWRVPLDVAQDIVTCPESRRAAGMRRKRRYQTVEDKLQSSKIKKKHKCSRCLIGGHNKATCDMTI</sequence>
<keyword evidence="3" id="KW-0862">Zinc</keyword>
<dbReference type="InterPro" id="IPR018289">
    <property type="entry name" value="MULE_transposase_dom"/>
</dbReference>
<keyword evidence="1" id="KW-0479">Metal-binding</keyword>
<dbReference type="SMART" id="SM00575">
    <property type="entry name" value="ZnF_PMZ"/>
    <property type="match status" value="1"/>
</dbReference>
<reference evidence="6" key="1">
    <citation type="submission" date="2020-01" db="EMBL/GenBank/DDBJ databases">
        <authorList>
            <person name="Mishra B."/>
        </authorList>
    </citation>
    <scope>NUCLEOTIDE SEQUENCE [LARGE SCALE GENOMIC DNA]</scope>
</reference>
<evidence type="ECO:0000313" key="6">
    <source>
        <dbReference type="EMBL" id="CAA7025289.1"/>
    </source>
</evidence>
<evidence type="ECO:0000256" key="3">
    <source>
        <dbReference type="ARBA" id="ARBA00022833"/>
    </source>
</evidence>